<dbReference type="InterPro" id="IPR038966">
    <property type="entry name" value="TMA17"/>
</dbReference>
<dbReference type="Proteomes" id="UP000294933">
    <property type="component" value="Unassembled WGS sequence"/>
</dbReference>
<evidence type="ECO:0000256" key="1">
    <source>
        <dbReference type="SAM" id="MobiDB-lite"/>
    </source>
</evidence>
<dbReference type="GO" id="GO:0070682">
    <property type="term" value="P:proteasome regulatory particle assembly"/>
    <property type="evidence" value="ECO:0007669"/>
    <property type="project" value="InterPro"/>
</dbReference>
<dbReference type="EMBL" id="ML170156">
    <property type="protein sequence ID" value="TDL29555.1"/>
    <property type="molecule type" value="Genomic_DNA"/>
</dbReference>
<dbReference type="PANTHER" id="PTHR40422">
    <property type="entry name" value="TRANSLATION MACHINERY-ASSOCIATED PROTEIN 17"/>
    <property type="match status" value="1"/>
</dbReference>
<gene>
    <name evidence="2" type="ORF">BD410DRAFT_779995</name>
</gene>
<organism evidence="2 3">
    <name type="scientific">Rickenella mellea</name>
    <dbReference type="NCBI Taxonomy" id="50990"/>
    <lineage>
        <taxon>Eukaryota</taxon>
        <taxon>Fungi</taxon>
        <taxon>Dikarya</taxon>
        <taxon>Basidiomycota</taxon>
        <taxon>Agaricomycotina</taxon>
        <taxon>Agaricomycetes</taxon>
        <taxon>Hymenochaetales</taxon>
        <taxon>Rickenellaceae</taxon>
        <taxon>Rickenella</taxon>
    </lineage>
</organism>
<evidence type="ECO:0000313" key="3">
    <source>
        <dbReference type="Proteomes" id="UP000294933"/>
    </source>
</evidence>
<protein>
    <submittedName>
        <fullName evidence="2">Uncharacterized protein</fullName>
    </submittedName>
</protein>
<dbReference type="PANTHER" id="PTHR40422:SF1">
    <property type="entry name" value="TRANSLATION MACHINERY-ASSOCIATED PROTEIN 17"/>
    <property type="match status" value="1"/>
</dbReference>
<feature type="region of interest" description="Disordered" evidence="1">
    <location>
        <begin position="91"/>
        <end position="139"/>
    </location>
</feature>
<keyword evidence="3" id="KW-1185">Reference proteome</keyword>
<sequence>MNYEPRHSHPFTIQEAIQLDIPTITQEISRLQNSLAHLNETQRQLSAYISASATPDEDLQDAFRENEEVISAQGERIEMLKMALEHQGANLSSGHYDISPHPINDVRRAERSDSVQRAPSPPPNNEVQGSEDDSGGIYL</sequence>
<reference evidence="2 3" key="1">
    <citation type="submission" date="2018-06" db="EMBL/GenBank/DDBJ databases">
        <title>A transcriptomic atlas of mushroom development highlights an independent origin of complex multicellularity.</title>
        <authorList>
            <consortium name="DOE Joint Genome Institute"/>
            <person name="Krizsan K."/>
            <person name="Almasi E."/>
            <person name="Merenyi Z."/>
            <person name="Sahu N."/>
            <person name="Viragh M."/>
            <person name="Koszo T."/>
            <person name="Mondo S."/>
            <person name="Kiss B."/>
            <person name="Balint B."/>
            <person name="Kues U."/>
            <person name="Barry K."/>
            <person name="Hegedus J.C."/>
            <person name="Henrissat B."/>
            <person name="Johnson J."/>
            <person name="Lipzen A."/>
            <person name="Ohm R."/>
            <person name="Nagy I."/>
            <person name="Pangilinan J."/>
            <person name="Yan J."/>
            <person name="Xiong Y."/>
            <person name="Grigoriev I.V."/>
            <person name="Hibbett D.S."/>
            <person name="Nagy L.G."/>
        </authorList>
    </citation>
    <scope>NUCLEOTIDE SEQUENCE [LARGE SCALE GENOMIC DNA]</scope>
    <source>
        <strain evidence="2 3">SZMC22713</strain>
    </source>
</reference>
<evidence type="ECO:0000313" key="2">
    <source>
        <dbReference type="EMBL" id="TDL29555.1"/>
    </source>
</evidence>
<accession>A0A4R5XG11</accession>
<dbReference type="AlphaFoldDB" id="A0A4R5XG11"/>
<dbReference type="VEuPathDB" id="FungiDB:BD410DRAFT_779995"/>
<dbReference type="STRING" id="50990.A0A4R5XG11"/>
<dbReference type="GO" id="GO:0030674">
    <property type="term" value="F:protein-macromolecule adaptor activity"/>
    <property type="evidence" value="ECO:0007669"/>
    <property type="project" value="TreeGrafter"/>
</dbReference>
<proteinExistence type="predicted"/>
<name>A0A4R5XG11_9AGAM</name>
<feature type="compositionally biased region" description="Basic and acidic residues" evidence="1">
    <location>
        <begin position="104"/>
        <end position="114"/>
    </location>
</feature>
<dbReference type="OrthoDB" id="548474at2759"/>
<feature type="compositionally biased region" description="Acidic residues" evidence="1">
    <location>
        <begin position="129"/>
        <end position="139"/>
    </location>
</feature>